<dbReference type="InterPro" id="IPR051063">
    <property type="entry name" value="PDI"/>
</dbReference>
<evidence type="ECO:0000256" key="4">
    <source>
        <dbReference type="ARBA" id="ARBA00023284"/>
    </source>
</evidence>
<dbReference type="GO" id="GO:0003756">
    <property type="term" value="F:protein disulfide isomerase activity"/>
    <property type="evidence" value="ECO:0007669"/>
    <property type="project" value="InterPro"/>
</dbReference>
<dbReference type="EMBL" id="CASHTH010002049">
    <property type="protein sequence ID" value="CAI8024006.1"/>
    <property type="molecule type" value="Genomic_DNA"/>
</dbReference>
<dbReference type="Gene3D" id="3.40.30.10">
    <property type="entry name" value="Glutaredoxin"/>
    <property type="match status" value="2"/>
</dbReference>
<dbReference type="GO" id="GO:0006457">
    <property type="term" value="P:protein folding"/>
    <property type="evidence" value="ECO:0007669"/>
    <property type="project" value="TreeGrafter"/>
</dbReference>
<evidence type="ECO:0000256" key="3">
    <source>
        <dbReference type="ARBA" id="ARBA00022737"/>
    </source>
</evidence>
<gene>
    <name evidence="9" type="ORF">GBAR_LOCUS13987</name>
</gene>
<dbReference type="SUPFAM" id="SSF52833">
    <property type="entry name" value="Thioredoxin-like"/>
    <property type="match status" value="2"/>
</dbReference>
<accession>A0AA35S8R0</accession>
<dbReference type="PROSITE" id="PS51352">
    <property type="entry name" value="THIOREDOXIN_2"/>
    <property type="match status" value="2"/>
</dbReference>
<evidence type="ECO:0000256" key="1">
    <source>
        <dbReference type="ARBA" id="ARBA00006347"/>
    </source>
</evidence>
<name>A0AA35S8R0_GEOBA</name>
<dbReference type="PRINTS" id="PR00421">
    <property type="entry name" value="THIOREDOXIN"/>
</dbReference>
<feature type="region of interest" description="Disordered" evidence="6">
    <location>
        <begin position="129"/>
        <end position="151"/>
    </location>
</feature>
<sequence length="266" mass="29959">MRFAVCLLVAAVIRLTVADPPVSLDKDSFTETVGAGNPVFVKFFAPWCGHCKRLAPTWDELAEKFSGTGIVTIAKVDCTEETSLCADHGVRGYPTLKLFREVDNVTPYQGARDLESLFQFVMETVAGAAQQQETESKSEEEEPEPKAAADVERDEHGLLHLTDANFNDVINNKEGVLFVKFYAPWCGHCKRLAPVWEQLGEHYRDNDHVEIVKVDCTVEKKTCQRYEVRGYPTLIFIADSIVLEKYSGSRTFDDLVQFVEDNRIDN</sequence>
<evidence type="ECO:0000256" key="7">
    <source>
        <dbReference type="SAM" id="SignalP"/>
    </source>
</evidence>
<dbReference type="GO" id="GO:0005783">
    <property type="term" value="C:endoplasmic reticulum"/>
    <property type="evidence" value="ECO:0007669"/>
    <property type="project" value="TreeGrafter"/>
</dbReference>
<dbReference type="PROSITE" id="PS00194">
    <property type="entry name" value="THIOREDOXIN_1"/>
    <property type="match status" value="2"/>
</dbReference>
<dbReference type="InterPro" id="IPR017937">
    <property type="entry name" value="Thioredoxin_CS"/>
</dbReference>
<dbReference type="PANTHER" id="PTHR45672">
    <property type="entry name" value="PROTEIN DISULFIDE-ISOMERASE C17H9.14C-RELATED"/>
    <property type="match status" value="1"/>
</dbReference>
<keyword evidence="4" id="KW-0676">Redox-active center</keyword>
<evidence type="ECO:0000313" key="10">
    <source>
        <dbReference type="Proteomes" id="UP001174909"/>
    </source>
</evidence>
<dbReference type="Pfam" id="PF00085">
    <property type="entry name" value="Thioredoxin"/>
    <property type="match status" value="2"/>
</dbReference>
<keyword evidence="2 7" id="KW-0732">Signal</keyword>
<dbReference type="PANTHER" id="PTHR45672:SF3">
    <property type="entry name" value="THIOREDOXIN DOMAIN-CONTAINING PROTEIN 5"/>
    <property type="match status" value="1"/>
</dbReference>
<evidence type="ECO:0000256" key="2">
    <source>
        <dbReference type="ARBA" id="ARBA00022729"/>
    </source>
</evidence>
<evidence type="ECO:0000256" key="5">
    <source>
        <dbReference type="RuleBase" id="RU004208"/>
    </source>
</evidence>
<evidence type="ECO:0000259" key="8">
    <source>
        <dbReference type="PROSITE" id="PS51352"/>
    </source>
</evidence>
<comment type="similarity">
    <text evidence="1 5">Belongs to the protein disulfide isomerase family.</text>
</comment>
<organism evidence="9 10">
    <name type="scientific">Geodia barretti</name>
    <name type="common">Barrett's horny sponge</name>
    <dbReference type="NCBI Taxonomy" id="519541"/>
    <lineage>
        <taxon>Eukaryota</taxon>
        <taxon>Metazoa</taxon>
        <taxon>Porifera</taxon>
        <taxon>Demospongiae</taxon>
        <taxon>Heteroscleromorpha</taxon>
        <taxon>Tetractinellida</taxon>
        <taxon>Astrophorina</taxon>
        <taxon>Geodiidae</taxon>
        <taxon>Geodia</taxon>
    </lineage>
</organism>
<feature type="signal peptide" evidence="7">
    <location>
        <begin position="1"/>
        <end position="18"/>
    </location>
</feature>
<protein>
    <submittedName>
        <fullName evidence="9">Thioredoxin domain-containing protein 5</fullName>
    </submittedName>
</protein>
<evidence type="ECO:0000313" key="9">
    <source>
        <dbReference type="EMBL" id="CAI8024006.1"/>
    </source>
</evidence>
<dbReference type="InterPro" id="IPR013766">
    <property type="entry name" value="Thioredoxin_domain"/>
</dbReference>
<dbReference type="InterPro" id="IPR005788">
    <property type="entry name" value="PDI_thioredoxin-like_dom"/>
</dbReference>
<evidence type="ECO:0000256" key="6">
    <source>
        <dbReference type="SAM" id="MobiDB-lite"/>
    </source>
</evidence>
<keyword evidence="10" id="KW-1185">Reference proteome</keyword>
<comment type="caution">
    <text evidence="9">The sequence shown here is derived from an EMBL/GenBank/DDBJ whole genome shotgun (WGS) entry which is preliminary data.</text>
</comment>
<reference evidence="9" key="1">
    <citation type="submission" date="2023-03" db="EMBL/GenBank/DDBJ databases">
        <authorList>
            <person name="Steffen K."/>
            <person name="Cardenas P."/>
        </authorList>
    </citation>
    <scope>NUCLEOTIDE SEQUENCE</scope>
</reference>
<dbReference type="Proteomes" id="UP001174909">
    <property type="component" value="Unassembled WGS sequence"/>
</dbReference>
<dbReference type="InterPro" id="IPR036249">
    <property type="entry name" value="Thioredoxin-like_sf"/>
</dbReference>
<feature type="domain" description="Thioredoxin" evidence="8">
    <location>
        <begin position="6"/>
        <end position="126"/>
    </location>
</feature>
<dbReference type="AlphaFoldDB" id="A0AA35S8R0"/>
<proteinExistence type="inferred from homology"/>
<keyword evidence="3" id="KW-0677">Repeat</keyword>
<feature type="domain" description="Thioredoxin" evidence="8">
    <location>
        <begin position="136"/>
        <end position="264"/>
    </location>
</feature>
<dbReference type="NCBIfam" id="TIGR01126">
    <property type="entry name" value="pdi_dom"/>
    <property type="match status" value="2"/>
</dbReference>
<feature type="chain" id="PRO_5041469467" evidence="7">
    <location>
        <begin position="19"/>
        <end position="266"/>
    </location>
</feature>